<accession>A0A382QYE3</accession>
<reference evidence="1" key="1">
    <citation type="submission" date="2018-05" db="EMBL/GenBank/DDBJ databases">
        <authorList>
            <person name="Lanie J.A."/>
            <person name="Ng W.-L."/>
            <person name="Kazmierczak K.M."/>
            <person name="Andrzejewski T.M."/>
            <person name="Davidsen T.M."/>
            <person name="Wayne K.J."/>
            <person name="Tettelin H."/>
            <person name="Glass J.I."/>
            <person name="Rusch D."/>
            <person name="Podicherti R."/>
            <person name="Tsui H.-C.T."/>
            <person name="Winkler M.E."/>
        </authorList>
    </citation>
    <scope>NUCLEOTIDE SEQUENCE</scope>
</reference>
<feature type="non-terminal residue" evidence="1">
    <location>
        <position position="1"/>
    </location>
</feature>
<dbReference type="EMBL" id="UINC01117810">
    <property type="protein sequence ID" value="SVC90504.1"/>
    <property type="molecule type" value="Genomic_DNA"/>
</dbReference>
<protein>
    <submittedName>
        <fullName evidence="1">Uncharacterized protein</fullName>
    </submittedName>
</protein>
<gene>
    <name evidence="1" type="ORF">METZ01_LOCUS343358</name>
</gene>
<dbReference type="AlphaFoldDB" id="A0A382QYE3"/>
<name>A0A382QYE3_9ZZZZ</name>
<organism evidence="1">
    <name type="scientific">marine metagenome</name>
    <dbReference type="NCBI Taxonomy" id="408172"/>
    <lineage>
        <taxon>unclassified sequences</taxon>
        <taxon>metagenomes</taxon>
        <taxon>ecological metagenomes</taxon>
    </lineage>
</organism>
<proteinExistence type="predicted"/>
<sequence length="28" mass="3354">VPVATFIGELLYIIELTNYVFKKFFKIF</sequence>
<evidence type="ECO:0000313" key="1">
    <source>
        <dbReference type="EMBL" id="SVC90504.1"/>
    </source>
</evidence>
<feature type="non-terminal residue" evidence="1">
    <location>
        <position position="28"/>
    </location>
</feature>